<sequence length="133" mass="14930">MELVFSQLRTTPASSPELVPSRLILSPPRSPLLPSGRLCLALGTGRRPAWPERTVFLSGLQWPPHWGVTAPEAARHVGHLAASVSSSGQHRNSSLRVGRILSRDLSFPFLWLAYEDGYRMFQPHPFPQWFFDS</sequence>
<keyword evidence="2" id="KW-1185">Reference proteome</keyword>
<dbReference type="Proteomes" id="UP001176941">
    <property type="component" value="Chromosome 20"/>
</dbReference>
<evidence type="ECO:0000313" key="1">
    <source>
        <dbReference type="EMBL" id="CAI9162118.1"/>
    </source>
</evidence>
<evidence type="ECO:0000313" key="2">
    <source>
        <dbReference type="Proteomes" id="UP001176941"/>
    </source>
</evidence>
<organism evidence="1 2">
    <name type="scientific">Rangifer tarandus platyrhynchus</name>
    <name type="common">Svalbard reindeer</name>
    <dbReference type="NCBI Taxonomy" id="3082113"/>
    <lineage>
        <taxon>Eukaryota</taxon>
        <taxon>Metazoa</taxon>
        <taxon>Chordata</taxon>
        <taxon>Craniata</taxon>
        <taxon>Vertebrata</taxon>
        <taxon>Euteleostomi</taxon>
        <taxon>Mammalia</taxon>
        <taxon>Eutheria</taxon>
        <taxon>Laurasiatheria</taxon>
        <taxon>Artiodactyla</taxon>
        <taxon>Ruminantia</taxon>
        <taxon>Pecora</taxon>
        <taxon>Cervidae</taxon>
        <taxon>Odocoileinae</taxon>
        <taxon>Rangifer</taxon>
    </lineage>
</organism>
<accession>A0ABN8YL06</accession>
<proteinExistence type="predicted"/>
<reference evidence="1" key="1">
    <citation type="submission" date="2023-04" db="EMBL/GenBank/DDBJ databases">
        <authorList>
            <consortium name="ELIXIR-Norway"/>
        </authorList>
    </citation>
    <scope>NUCLEOTIDE SEQUENCE [LARGE SCALE GENOMIC DNA]</scope>
</reference>
<gene>
    <name evidence="1" type="ORF">MRATA1EN1_LOCUS11080</name>
</gene>
<name>A0ABN8YL06_RANTA</name>
<protein>
    <submittedName>
        <fullName evidence="1">Uncharacterized protein</fullName>
    </submittedName>
</protein>
<dbReference type="EMBL" id="OX459956">
    <property type="protein sequence ID" value="CAI9162118.1"/>
    <property type="molecule type" value="Genomic_DNA"/>
</dbReference>